<dbReference type="STRING" id="351656.Xvie_03995"/>
<proteinExistence type="predicted"/>
<dbReference type="EMBL" id="MUBJ01000053">
    <property type="protein sequence ID" value="OTA14105.1"/>
    <property type="molecule type" value="Genomic_DNA"/>
</dbReference>
<gene>
    <name evidence="1" type="ORF">Xvie_03995</name>
</gene>
<dbReference type="Proteomes" id="UP000194350">
    <property type="component" value="Unassembled WGS sequence"/>
</dbReference>
<comment type="caution">
    <text evidence="1">The sequence shown here is derived from an EMBL/GenBank/DDBJ whole genome shotgun (WGS) entry which is preliminary data.</text>
</comment>
<protein>
    <submittedName>
        <fullName evidence="1">Plasmid stabilization protein</fullName>
    </submittedName>
</protein>
<dbReference type="AlphaFoldDB" id="A0A1Y2S674"/>
<accession>A0A1Y2S674</accession>
<organism evidence="1 2">
    <name type="scientific">Xenorhabdus vietnamensis</name>
    <dbReference type="NCBI Taxonomy" id="351656"/>
    <lineage>
        <taxon>Bacteria</taxon>
        <taxon>Pseudomonadati</taxon>
        <taxon>Pseudomonadota</taxon>
        <taxon>Gammaproteobacteria</taxon>
        <taxon>Enterobacterales</taxon>
        <taxon>Morganellaceae</taxon>
        <taxon>Xenorhabdus</taxon>
    </lineage>
</organism>
<evidence type="ECO:0000313" key="1">
    <source>
        <dbReference type="EMBL" id="OTA14105.1"/>
    </source>
</evidence>
<reference evidence="1 2" key="1">
    <citation type="submission" date="2016-10" db="EMBL/GenBank/DDBJ databases">
        <title>Systematic genetic and metabolomic analysis of Xenorhabdus and Photorhabdus spp., highlights the requirements for a dual symbiotic and pathogenic life style.</title>
        <authorList>
            <person name="Tobias N.J."/>
            <person name="Wolff H."/>
            <person name="Djahanschiri B."/>
            <person name="Pidot S.J."/>
            <person name="Stinear T.P."/>
            <person name="Ebersberger I."/>
            <person name="Bode H.B."/>
        </authorList>
    </citation>
    <scope>NUCLEOTIDE SEQUENCE [LARGE SCALE GENOMIC DNA]</scope>
    <source>
        <strain evidence="1 2">DSM 22392</strain>
    </source>
</reference>
<keyword evidence="2" id="KW-1185">Reference proteome</keyword>
<evidence type="ECO:0000313" key="2">
    <source>
        <dbReference type="Proteomes" id="UP000194350"/>
    </source>
</evidence>
<name>A0A1Y2S674_9GAMM</name>
<sequence length="139" mass="15786">MYFGAIAFTFWFRLECFAVYASSPLLPPETQDSLRSGLAKPFLRRDFHPQDQYSFAQRTVHHITTTESMHSILLAIAEQPLMGHECPEIAEGLRRHDHLKHAMVFPLTFHFDISFIPPPSGANGFFALSKSLAEQGHQT</sequence>